<dbReference type="SUPFAM" id="SSF48371">
    <property type="entry name" value="ARM repeat"/>
    <property type="match status" value="3"/>
</dbReference>
<feature type="domain" description="U3 small nucleolar RNA-associated protein 20 C-terminal" evidence="4">
    <location>
        <begin position="2544"/>
        <end position="2617"/>
    </location>
</feature>
<dbReference type="OrthoDB" id="360653at2759"/>
<feature type="compositionally biased region" description="Basic residues" evidence="1">
    <location>
        <begin position="2600"/>
        <end position="2615"/>
    </location>
</feature>
<feature type="compositionally biased region" description="Basic and acidic residues" evidence="1">
    <location>
        <begin position="2578"/>
        <end position="2599"/>
    </location>
</feature>
<dbReference type="Gene3D" id="1.25.10.10">
    <property type="entry name" value="Leucine-rich Repeat Variant"/>
    <property type="match status" value="4"/>
</dbReference>
<feature type="region of interest" description="Disordered" evidence="1">
    <location>
        <begin position="2431"/>
        <end position="2459"/>
    </location>
</feature>
<keyword evidence="6" id="KW-1185">Reference proteome</keyword>
<dbReference type="InterPro" id="IPR046523">
    <property type="entry name" value="UTP20_dom"/>
</dbReference>
<feature type="domain" description="U3 small nucleolar RNA-associated protein 20 N-terminal" evidence="2">
    <location>
        <begin position="869"/>
        <end position="1469"/>
    </location>
</feature>
<reference evidence="5 6" key="1">
    <citation type="journal article" date="2018" name="Front. Microbiol.">
        <title>Genome-Wide Analysis of Corynespora cassiicola Leaf Fall Disease Putative Effectors.</title>
        <authorList>
            <person name="Lopez D."/>
            <person name="Ribeiro S."/>
            <person name="Label P."/>
            <person name="Fumanal B."/>
            <person name="Venisse J.S."/>
            <person name="Kohler A."/>
            <person name="de Oliveira R.R."/>
            <person name="Labutti K."/>
            <person name="Lipzen A."/>
            <person name="Lail K."/>
            <person name="Bauer D."/>
            <person name="Ohm R.A."/>
            <person name="Barry K.W."/>
            <person name="Spatafora J."/>
            <person name="Grigoriev I.V."/>
            <person name="Martin F.M."/>
            <person name="Pujade-Renaud V."/>
        </authorList>
    </citation>
    <scope>NUCLEOTIDE SEQUENCE [LARGE SCALE GENOMIC DNA]</scope>
    <source>
        <strain evidence="5 6">Philippines</strain>
    </source>
</reference>
<proteinExistence type="predicted"/>
<dbReference type="InterPro" id="IPR011430">
    <property type="entry name" value="UTP20_N"/>
</dbReference>
<dbReference type="Pfam" id="PF23099">
    <property type="entry name" value="UTP20_C"/>
    <property type="match status" value="1"/>
</dbReference>
<dbReference type="GO" id="GO:0032040">
    <property type="term" value="C:small-subunit processome"/>
    <property type="evidence" value="ECO:0007669"/>
    <property type="project" value="TreeGrafter"/>
</dbReference>
<organism evidence="5 6">
    <name type="scientific">Corynespora cassiicola Philippines</name>
    <dbReference type="NCBI Taxonomy" id="1448308"/>
    <lineage>
        <taxon>Eukaryota</taxon>
        <taxon>Fungi</taxon>
        <taxon>Dikarya</taxon>
        <taxon>Ascomycota</taxon>
        <taxon>Pezizomycotina</taxon>
        <taxon>Dothideomycetes</taxon>
        <taxon>Pleosporomycetidae</taxon>
        <taxon>Pleosporales</taxon>
        <taxon>Corynesporascaceae</taxon>
        <taxon>Corynespora</taxon>
    </lineage>
</organism>
<feature type="region of interest" description="Disordered" evidence="1">
    <location>
        <begin position="2578"/>
        <end position="2627"/>
    </location>
</feature>
<accession>A0A2T2N7F1</accession>
<dbReference type="InterPro" id="IPR057525">
    <property type="entry name" value="UTP20_C"/>
</dbReference>
<name>A0A2T2N7F1_CORCC</name>
<evidence type="ECO:0000313" key="5">
    <source>
        <dbReference type="EMBL" id="PSN61345.1"/>
    </source>
</evidence>
<dbReference type="InterPro" id="IPR052575">
    <property type="entry name" value="SSU_processome_comp_20"/>
</dbReference>
<dbReference type="PANTHER" id="PTHR17695">
    <property type="entry name" value="SMALL SUBUNIT PROCESSOME COMPONENT 20 HOMOLOG"/>
    <property type="match status" value="1"/>
</dbReference>
<dbReference type="GO" id="GO:0030686">
    <property type="term" value="C:90S preribosome"/>
    <property type="evidence" value="ECO:0007669"/>
    <property type="project" value="TreeGrafter"/>
</dbReference>
<dbReference type="Pfam" id="PF07539">
    <property type="entry name" value="UTP20_N"/>
    <property type="match status" value="1"/>
</dbReference>
<evidence type="ECO:0000259" key="4">
    <source>
        <dbReference type="Pfam" id="PF23099"/>
    </source>
</evidence>
<sequence>MAAMSRGPAAKTRPPKKTKGGTASSRRHVFESFSQRIAKLKIEPVRRGRSAILDDAELDTTFSYFRDSLLEWRDLNISEVFTAFARQAAPLCESLPQVLHHSDRILELLVEYIGKGDKHSEEPLLSLMAHFAHDLGVRFEKHFEQAVRTVAHVAAKHHDVEVIEWAFTCLAWLFKYLSRLLVPDLRPLFDLMAPLLGKDHQKSFVTRFAAESLSFLVRKAGAAYSRDKTPLRLITRQISTHVEETQGSGKEYEFQHGLLALFVDSMKGVQRGLHSSAVAVLQELLAQTYHEDYANYRVPPLEPITVGAITAIIHHTDAENFAPLLDILLVQTKDSASCAACFGLSSRILLVACGVRRGSRIAEWQPVLQSLEALSANVDGLDEASLHDFISLVATVFQYCPMDTAILHIQLIEALSSGTWEQYFLSFCNLFSDLGAERFKTLLLPYLKRFISQKAHEYGTELCLVLPSLFRNSSILGGSIQPSARWQDIMAHPFEELSKSCHSDEDLAKISYECNIILKAMEVLVPSPETKRKISKHLYEALQRAISKNDGTTPSTDDKLALGNGFQYLVQDSDLQEPLMNLWPSLCKVAGLYGHLLNYWESLLSLAEKDKTRLQLEPSAKEPFKQALMQCLGSPSHDMRLAALGILEVIAGRTEELHNIINTAMMIEQTPPNLENQRSIAMRIMKLAEEYPKTCNDEWVGEALPTFCFGLLHVRLTSVWKDACSALQSMCESTKDEGKDHVLRVAFEWLREPEVHSPFAGNMLEPEKRRYASEFECTNIMRLKDSFSKHLADSSGLCEQLSLAFEAHHAIMPFTNTFSRSQALRVLNALPKVAEQRARYLVPFLLDWALDQRVSDTPEDEDQDLSPMRWTRKDQKALLSLFSQFTNLKGLSRSADVYNAFLVLVGNGDVEIQKLALTGIVSWKEPAVSEYKENLFNLLDDARFHDLLTVFLSVDREESTIKEHHREQLLPVLLRLLYGRVISGKKGLEAKRKAVFVALTRYGDTTLHQFLSIALGPLNNISLLSNGELKEADINKELISARKQVGLLNMLEDMLSILRNSLSALAPAIVEPLLYCLIRAVRSLSSSQKSPEDQSAGSQNVQVSMFKTIRQRALHSLTILFESYPEFAWDSFAQVIIQEVVNPRLQHFPIETAQSVSGLLRLFSAWSKSSFAAHFLVEYNSDVLSKIIDCLLVPSAKEEVKRFVLDDVIRNLITLVDATGETTGARLSRNRTYSMVLSPYTDAILSRVGDLLQKSPGKDLLESGVHTVAELAPHVAGSLETRRMIDIATFLLRQPSKRVNAHTKLGLLKILLEFIPRCDSKDLKELFPVLFDSVCSLFSHSQDRTTRDILCRIVQELSEYETDLQIMAKLCQDLNAFSASRLDEPDFDRRLAAFNTINDERYTSFTITQWKPLIYNMLFYIKDNDELSIRINASLSLRRFIQASIGKESFKSLLSDAVLPSIQHGMREASELVRVEFLAVLSQLVHAYPDWPPIADLHVLLSAEEESSFFGNVLHIQGHRRLRALRRLASNAADLQGVNIYHFLIPLVEHFIFNKAEDESANNLAGESIRTISALSQWLEWPQFRSLLKRYIGYLASKEDMQKTIIKLLAGLMDGLNQAGRTKGYVVGYSVSASVSVGDIACHEEDGGTMDVDKPKPTLSRTLPQQEKLTADVTNNILPSLTDFLHKKDESTVSLRVPIAIAVTKVLLVLPQAEIEARLPAVLLDICHILKSRSQDGRDMSRNTLADITVITGPAYLGFILKALRTALQRGYQLHVLSFTLHHILVKLSEQMKPGDLDYCIPEIVDVIMDDIFGVTGQEKDAEDYISKMKEVKSSKSFDSLDIVARCATPKHLVDLVLPIKSLLLEKLHARMVQKIDELLRRIGLGVLQNPTVKDRDILIFCYELIQEVYKTQEASAETKKMDPRNKRYLVNLKGAAKSGARLTSSSYIYKITRFSLDILRTVLRKHEELQTRQNLAGFLPLMGDAMVQGQEEVQIAAIRLLTTIIRVPMEELDNDCPVYVAEAVRIIKGAPSSNTEIAQASLKMISAVLRERPNVVVKERDLAHLLKRILPDLDEPDRQGVTFGFLKSIMNRKIVMTEIYEVMDKVATMMVTNQTRSARDLARSNYFHFLMEYPQAKNRFTKQVEFLIRNLRYDYVEGRQSVMEALNLILNKVGDNILQDVLGMMFLPLIHSMANDDSSDCRTMAGALLKKLFERADSQRLKSVTSDLRSWLEQDEDAGLKRLGIQCWGLYLEAAEPKPKELAFVLGELQSTLEACMERRNDDDWELIYYSLTVYSKVSRASPDITLSAQQSSFWSVVQSCASYPHAWVKLTATKLMGSYFADLATTNGEHGLGMLPLEGSRGLRLTEDAMIQLTNTFLRNMNTPNVTEELCAQSVRNLAFLARCLGANGATWDWQKVDDDDEVDEALVEQGGDSSQEEEWGGFSPPPMAARKQHAGHAPTAIHRLMTRLSGLLRRETKIMKASSLYPKSATMTLVETLCTKLPIDALNTAIPHLLTTLSTLADPATTIPRSTDSTFNDAYKGLVEKAREVMDVLQKRMGTPEYLKVIGEVQKGVKSRREERRQKRKIEAITMPEKHQKEKKRRHEVGKQRRKEKSAENKGRRRGW</sequence>
<dbReference type="EMBL" id="KZ678144">
    <property type="protein sequence ID" value="PSN61345.1"/>
    <property type="molecule type" value="Genomic_DNA"/>
</dbReference>
<gene>
    <name evidence="5" type="ORF">BS50DRAFT_592836</name>
</gene>
<evidence type="ECO:0000259" key="2">
    <source>
        <dbReference type="Pfam" id="PF07539"/>
    </source>
</evidence>
<dbReference type="Proteomes" id="UP000240883">
    <property type="component" value="Unassembled WGS sequence"/>
</dbReference>
<dbReference type="Pfam" id="PF20416">
    <property type="entry name" value="UTP20"/>
    <property type="match status" value="1"/>
</dbReference>
<dbReference type="InterPro" id="IPR016024">
    <property type="entry name" value="ARM-type_fold"/>
</dbReference>
<dbReference type="PANTHER" id="PTHR17695:SF11">
    <property type="entry name" value="SMALL SUBUNIT PROCESSOME COMPONENT 20 HOMOLOG"/>
    <property type="match status" value="1"/>
</dbReference>
<evidence type="ECO:0000259" key="3">
    <source>
        <dbReference type="Pfam" id="PF20416"/>
    </source>
</evidence>
<dbReference type="STRING" id="1448308.A0A2T2N7F1"/>
<feature type="domain" description="U3 small nucleolar RNA-associated protein 20" evidence="3">
    <location>
        <begin position="1688"/>
        <end position="1906"/>
    </location>
</feature>
<evidence type="ECO:0000256" key="1">
    <source>
        <dbReference type="SAM" id="MobiDB-lite"/>
    </source>
</evidence>
<dbReference type="InterPro" id="IPR011989">
    <property type="entry name" value="ARM-like"/>
</dbReference>
<protein>
    <submittedName>
        <fullName evidence="5">U3 snoRNP protein Utp20</fullName>
    </submittedName>
</protein>
<feature type="compositionally biased region" description="Low complexity" evidence="1">
    <location>
        <begin position="1"/>
        <end position="12"/>
    </location>
</feature>
<evidence type="ECO:0000313" key="6">
    <source>
        <dbReference type="Proteomes" id="UP000240883"/>
    </source>
</evidence>
<feature type="region of interest" description="Disordered" evidence="1">
    <location>
        <begin position="1"/>
        <end position="25"/>
    </location>
</feature>